<dbReference type="Pfam" id="PF03781">
    <property type="entry name" value="FGE-sulfatase"/>
    <property type="match status" value="1"/>
</dbReference>
<dbReference type="EMBL" id="FNQP01000013">
    <property type="protein sequence ID" value="SEA76841.1"/>
    <property type="molecule type" value="Genomic_DNA"/>
</dbReference>
<gene>
    <name evidence="2" type="ORF">SAMN05660964_02382</name>
</gene>
<keyword evidence="3" id="KW-1185">Reference proteome</keyword>
<evidence type="ECO:0000259" key="1">
    <source>
        <dbReference type="Pfam" id="PF03781"/>
    </source>
</evidence>
<accession>A0A1H4DVR7</accession>
<dbReference type="PANTHER" id="PTHR23150">
    <property type="entry name" value="SULFATASE MODIFYING FACTOR 1, 2"/>
    <property type="match status" value="1"/>
</dbReference>
<dbReference type="InterPro" id="IPR051043">
    <property type="entry name" value="Sulfatase_Mod_Factor_Kinase"/>
</dbReference>
<dbReference type="PANTHER" id="PTHR23150:SF19">
    <property type="entry name" value="FORMYLGLYCINE-GENERATING ENZYME"/>
    <property type="match status" value="1"/>
</dbReference>
<sequence>MVTERVAIISRADLLRCWVVGKGQELDGVAAALGFTREARPEIRPLPARHIPPIIDLGTLPPAEPPPLPKELPPVEQERMHFYRVTKRESLKQGDESPTDYPAWYTDSDETLLDQGRVSLVPQHQKLKFQPLVPWARLWPFLHNTLSNLCSGWQPDMEQVVKRVAQGELLRRMPLKSRKTWAGSACVLVDINAGTFGLRYDFIHLRDKLLRLRGEYGLQVRYLEDEPGGQVYHWEHEREVVEPWVTPPPDVPLLIISDLGALTQSRRKLYAWLVFGRELAAKGCRPVVLMPVPVRMIDARLLKYFTCISWDRGSRLQPVLNVRPDNIAPDEHQAKVRQLLNRLAPAVRVNSSLLRATRYLLASEAFDVGHEAAVWQHPAIQNHGDEFVWQMSDHEQFLQAFRQLPAPQQQAMIDFIARYHATLPEVVYFEAIQNCIQLSPEQVDTEVQEATRRYMAALVRTFNEHPEYKGLSQWTGRFEDRQQADVLRQHNAILAAIKGIRLRHSLATGKEIPFPAGFDKELMQPFLSGVKQPRRYELRQQGRKLVFVPEGGAESDDGFGAQGSLLATLNSSVDFIVKNSTTQQDLQASHILRFERDKTATIAMAGTRSYELETDQERISVEPLIKPEWAVAIGNDVHGLWAESKDNVGNVYRWYWHPPDYDHNGNLMRGVWYPSPADDPLWLPKGWGRSIGHDQYGVYIDVILPSKQFHVAQRFRWIEPASFLMGSPEYEVGRGRYENQHPVILSKGYWMADTACTQFLWEDVMGNNPSRFVNENNPVENISWHDVNIFLREINFKYPDLKPRLPTEAEWENACRAGVSSAFSFEGELSLEKVNYSGVWDDSGFDIKAIQKTIEVKSYSPNTWGLYEMHGNVWEWCQDWYGDYPVDSISNPEGSASGKYRVLRGGSWGDSGMYCRSATREFDDPSDGNDRFSFRLVIDVQLPLVAVMTEDKFKRRMGKF</sequence>
<proteinExistence type="predicted"/>
<dbReference type="AlphaFoldDB" id="A0A1H4DVR7"/>
<evidence type="ECO:0000313" key="2">
    <source>
        <dbReference type="EMBL" id="SEA76841.1"/>
    </source>
</evidence>
<dbReference type="InterPro" id="IPR016187">
    <property type="entry name" value="CTDL_fold"/>
</dbReference>
<dbReference type="GO" id="GO:0120147">
    <property type="term" value="F:formylglycine-generating oxidase activity"/>
    <property type="evidence" value="ECO:0007669"/>
    <property type="project" value="TreeGrafter"/>
</dbReference>
<dbReference type="InterPro" id="IPR042095">
    <property type="entry name" value="SUMF_sf"/>
</dbReference>
<name>A0A1H4DVR7_9GAMM</name>
<organism evidence="2 3">
    <name type="scientific">Thiothrix caldifontis</name>
    <dbReference type="NCBI Taxonomy" id="525918"/>
    <lineage>
        <taxon>Bacteria</taxon>
        <taxon>Pseudomonadati</taxon>
        <taxon>Pseudomonadota</taxon>
        <taxon>Gammaproteobacteria</taxon>
        <taxon>Thiotrichales</taxon>
        <taxon>Thiotrichaceae</taxon>
        <taxon>Thiothrix</taxon>
    </lineage>
</organism>
<evidence type="ECO:0000313" key="3">
    <source>
        <dbReference type="Proteomes" id="UP000199397"/>
    </source>
</evidence>
<dbReference type="Proteomes" id="UP000199397">
    <property type="component" value="Unassembled WGS sequence"/>
</dbReference>
<dbReference type="InterPro" id="IPR005532">
    <property type="entry name" value="SUMF_dom"/>
</dbReference>
<reference evidence="2 3" key="1">
    <citation type="submission" date="2016-10" db="EMBL/GenBank/DDBJ databases">
        <authorList>
            <person name="de Groot N.N."/>
        </authorList>
    </citation>
    <scope>NUCLEOTIDE SEQUENCE [LARGE SCALE GENOMIC DNA]</scope>
    <source>
        <strain evidence="2 3">DSM 21228</strain>
    </source>
</reference>
<dbReference type="Gene3D" id="3.90.1580.10">
    <property type="entry name" value="paralog of FGE (formylglycine-generating enzyme)"/>
    <property type="match status" value="1"/>
</dbReference>
<dbReference type="STRING" id="525918.SAMN05660964_02382"/>
<dbReference type="SUPFAM" id="SSF56436">
    <property type="entry name" value="C-type lectin-like"/>
    <property type="match status" value="1"/>
</dbReference>
<feature type="domain" description="Sulfatase-modifying factor enzyme-like" evidence="1">
    <location>
        <begin position="733"/>
        <end position="937"/>
    </location>
</feature>
<protein>
    <submittedName>
        <fullName evidence="2">Formylglycine-generating enzyme, required for sulfatase activity, contains SUMF1/FGE domain</fullName>
    </submittedName>
</protein>
<dbReference type="OrthoDB" id="9768004at2"/>